<name>A0A1B7YTJ9_COLHI</name>
<gene>
    <name evidence="2" type="ORF">CH63R_00454</name>
</gene>
<dbReference type="VEuPathDB" id="FungiDB:CH63R_00454"/>
<keyword evidence="1" id="KW-0472">Membrane</keyword>
<proteinExistence type="predicted"/>
<dbReference type="RefSeq" id="XP_018163791.1">
    <property type="nucleotide sequence ID" value="XM_018295429.1"/>
</dbReference>
<keyword evidence="1" id="KW-0812">Transmembrane</keyword>
<dbReference type="KEGG" id="chig:CH63R_00454"/>
<sequence length="70" mass="7538">MGAAPVKLARSWTTTTMRGGGGAFGFAVFFNFMLGTYNLMSVSNHHFQHRATFTVVLKTANASPTPTVVE</sequence>
<evidence type="ECO:0000313" key="2">
    <source>
        <dbReference type="EMBL" id="OBR15274.1"/>
    </source>
</evidence>
<protein>
    <submittedName>
        <fullName evidence="2">Uncharacterized protein</fullName>
    </submittedName>
</protein>
<dbReference type="Proteomes" id="UP000092177">
    <property type="component" value="Chromosome 1"/>
</dbReference>
<organism evidence="2 3">
    <name type="scientific">Colletotrichum higginsianum (strain IMI 349063)</name>
    <name type="common">Crucifer anthracnose fungus</name>
    <dbReference type="NCBI Taxonomy" id="759273"/>
    <lineage>
        <taxon>Eukaryota</taxon>
        <taxon>Fungi</taxon>
        <taxon>Dikarya</taxon>
        <taxon>Ascomycota</taxon>
        <taxon>Pezizomycotina</taxon>
        <taxon>Sordariomycetes</taxon>
        <taxon>Hypocreomycetidae</taxon>
        <taxon>Glomerellales</taxon>
        <taxon>Glomerellaceae</taxon>
        <taxon>Colletotrichum</taxon>
        <taxon>Colletotrichum destructivum species complex</taxon>
    </lineage>
</organism>
<keyword evidence="3" id="KW-1185">Reference proteome</keyword>
<feature type="transmembrane region" description="Helical" evidence="1">
    <location>
        <begin position="20"/>
        <end position="40"/>
    </location>
</feature>
<dbReference type="GeneID" id="28859536"/>
<accession>A0A1B7YTJ9</accession>
<dbReference type="AlphaFoldDB" id="A0A1B7YTJ9"/>
<reference evidence="3" key="1">
    <citation type="journal article" date="2017" name="BMC Genomics">
        <title>Gapless genome assembly of Colletotrichum higginsianum reveals chromosome structure and association of transposable elements with secondary metabolite gene clusters.</title>
        <authorList>
            <person name="Dallery J.-F."/>
            <person name="Lapalu N."/>
            <person name="Zampounis A."/>
            <person name="Pigne S."/>
            <person name="Luyten I."/>
            <person name="Amselem J."/>
            <person name="Wittenberg A.H.J."/>
            <person name="Zhou S."/>
            <person name="de Queiroz M.V."/>
            <person name="Robin G.P."/>
            <person name="Auger A."/>
            <person name="Hainaut M."/>
            <person name="Henrissat B."/>
            <person name="Kim K.-T."/>
            <person name="Lee Y.-H."/>
            <person name="Lespinet O."/>
            <person name="Schwartz D.C."/>
            <person name="Thon M.R."/>
            <person name="O'Connell R.J."/>
        </authorList>
    </citation>
    <scope>NUCLEOTIDE SEQUENCE [LARGE SCALE GENOMIC DNA]</scope>
    <source>
        <strain evidence="3">IMI 349063</strain>
    </source>
</reference>
<evidence type="ECO:0000256" key="1">
    <source>
        <dbReference type="SAM" id="Phobius"/>
    </source>
</evidence>
<evidence type="ECO:0000313" key="3">
    <source>
        <dbReference type="Proteomes" id="UP000092177"/>
    </source>
</evidence>
<comment type="caution">
    <text evidence="2">The sequence shown here is derived from an EMBL/GenBank/DDBJ whole genome shotgun (WGS) entry which is preliminary data.</text>
</comment>
<dbReference type="EMBL" id="LTAN01000001">
    <property type="protein sequence ID" value="OBR15274.1"/>
    <property type="molecule type" value="Genomic_DNA"/>
</dbReference>
<keyword evidence="1" id="KW-1133">Transmembrane helix</keyword>